<accession>G8YI96</accession>
<evidence type="ECO:0000259" key="11">
    <source>
        <dbReference type="Pfam" id="PF11626"/>
    </source>
</evidence>
<keyword evidence="7 8" id="KW-0539">Nucleus</keyword>
<reference evidence="14" key="1">
    <citation type="submission" date="2011-10" db="EMBL/GenBank/DDBJ databases">
        <authorList>
            <person name="Genoscope - CEA"/>
        </authorList>
    </citation>
    <scope>NUCLEOTIDE SEQUENCE</scope>
</reference>
<keyword evidence="5" id="KW-0010">Activator</keyword>
<evidence type="ECO:0000256" key="4">
    <source>
        <dbReference type="ARBA" id="ARBA00023015"/>
    </source>
</evidence>
<evidence type="ECO:0000256" key="2">
    <source>
        <dbReference type="ARBA" id="ARBA00022454"/>
    </source>
</evidence>
<name>G8YI96_PICSO</name>
<dbReference type="EMBL" id="FO082053">
    <property type="protein sequence ID" value="CCE80383.1"/>
    <property type="molecule type" value="Genomic_DNA"/>
</dbReference>
<evidence type="ECO:0000256" key="6">
    <source>
        <dbReference type="ARBA" id="ARBA00023163"/>
    </source>
</evidence>
<dbReference type="PANTHER" id="PTHR16466">
    <property type="entry name" value="TELOMERE REPEAT-BINDING FACTOR 2-INTERACTING PROTEIN 1"/>
    <property type="match status" value="1"/>
</dbReference>
<dbReference type="GO" id="GO:0070187">
    <property type="term" value="C:shelterin complex"/>
    <property type="evidence" value="ECO:0007669"/>
    <property type="project" value="TreeGrafter"/>
</dbReference>
<evidence type="ECO:0000256" key="7">
    <source>
        <dbReference type="ARBA" id="ARBA00023242"/>
    </source>
</evidence>
<dbReference type="EMBL" id="FO082052">
    <property type="protein sequence ID" value="CCE81148.1"/>
    <property type="molecule type" value="Genomic_DNA"/>
</dbReference>
<evidence type="ECO:0000313" key="13">
    <source>
        <dbReference type="EMBL" id="CCE80383.1"/>
    </source>
</evidence>
<feature type="domain" description="TRF2-interacting telomeric protein/Rap1 C-terminal" evidence="11">
    <location>
        <begin position="499"/>
        <end position="591"/>
    </location>
</feature>
<dbReference type="SUPFAM" id="SSF46689">
    <property type="entry name" value="Homeodomain-like"/>
    <property type="match status" value="2"/>
</dbReference>
<reference evidence="15" key="2">
    <citation type="journal article" date="2012" name="G3 (Bethesda)">
        <title>Pichia sorbitophila, an interspecies yeast hybrid reveals early steps of genome resolution following polyploidization.</title>
        <authorList>
            <person name="Leh Louis V."/>
            <person name="Despons L."/>
            <person name="Friedrich A."/>
            <person name="Martin T."/>
            <person name="Durrens P."/>
            <person name="Casaregola S."/>
            <person name="Neuveglise C."/>
            <person name="Fairhead C."/>
            <person name="Marck C."/>
            <person name="Cruz J.A."/>
            <person name="Straub M.L."/>
            <person name="Kugler V."/>
            <person name="Sacerdot C."/>
            <person name="Uzunov Z."/>
            <person name="Thierry A."/>
            <person name="Weiss S."/>
            <person name="Bleykasten C."/>
            <person name="De Montigny J."/>
            <person name="Jacques N."/>
            <person name="Jung P."/>
            <person name="Lemaire M."/>
            <person name="Mallet S."/>
            <person name="Morel G."/>
            <person name="Richard G.F."/>
            <person name="Sarkar A."/>
            <person name="Savel G."/>
            <person name="Schacherer J."/>
            <person name="Seret M.L."/>
            <person name="Talla E."/>
            <person name="Samson G."/>
            <person name="Jubin C."/>
            <person name="Poulain J."/>
            <person name="Vacherie B."/>
            <person name="Barbe V."/>
            <person name="Pelletier E."/>
            <person name="Sherman D.J."/>
            <person name="Westhof E."/>
            <person name="Weissenbach J."/>
            <person name="Baret P.V."/>
            <person name="Wincker P."/>
            <person name="Gaillardin C."/>
            <person name="Dujon B."/>
            <person name="Souciet J.L."/>
        </authorList>
    </citation>
    <scope>NUCLEOTIDE SEQUENCE [LARGE SCALE GENOMIC DNA]</scope>
    <source>
        <strain evidence="15">ATCC MYA-4447 / BCRC 22081 / CBS 7064 / NBRC 10061 / NRRL Y-12695</strain>
    </source>
</reference>
<dbReference type="InterPro" id="IPR015280">
    <property type="entry name" value="Rap1_DNA-bd"/>
</dbReference>
<dbReference type="Gene3D" id="1.10.10.60">
    <property type="entry name" value="Homeodomain-like"/>
    <property type="match status" value="2"/>
</dbReference>
<evidence type="ECO:0000313" key="14">
    <source>
        <dbReference type="EMBL" id="CCE81148.1"/>
    </source>
</evidence>
<dbReference type="InParanoid" id="G8YI96"/>
<dbReference type="CDD" id="cd11655">
    <property type="entry name" value="rap1_myb-like"/>
    <property type="match status" value="1"/>
</dbReference>
<dbReference type="InterPro" id="IPR021661">
    <property type="entry name" value="Rap1_C"/>
</dbReference>
<gene>
    <name evidence="14" type="primary">Piso0_003499</name>
    <name evidence="13" type="ORF">GNLVRS01_PISO0G13668g</name>
    <name evidence="14" type="ORF">GNLVRS01_PISO0H13669g</name>
</gene>
<keyword evidence="6" id="KW-0804">Transcription</keyword>
<evidence type="ECO:0000256" key="1">
    <source>
        <dbReference type="ARBA" id="ARBA00010467"/>
    </source>
</evidence>
<dbReference type="InterPro" id="IPR001357">
    <property type="entry name" value="BRCT_dom"/>
</dbReference>
<dbReference type="STRING" id="559304.G8YI96"/>
<keyword evidence="2 8" id="KW-0158">Chromosome</keyword>
<dbReference type="InterPro" id="IPR009057">
    <property type="entry name" value="Homeodomain-like_sf"/>
</dbReference>
<evidence type="ECO:0000256" key="8">
    <source>
        <dbReference type="RuleBase" id="RU367107"/>
    </source>
</evidence>
<comment type="subunit">
    <text evidence="8">Homodimer.</text>
</comment>
<proteinExistence type="inferred from homology"/>
<feature type="domain" description="Rap1 DNA-binding" evidence="10">
    <location>
        <begin position="240"/>
        <end position="345"/>
    </location>
</feature>
<dbReference type="PANTHER" id="PTHR16466:SF6">
    <property type="entry name" value="TELOMERIC REPEAT-BINDING FACTOR 2-INTERACTING PROTEIN 1"/>
    <property type="match status" value="1"/>
</dbReference>
<dbReference type="AlphaFoldDB" id="G8YI96"/>
<comment type="similarity">
    <text evidence="1 8">Belongs to the RAP1 family.</text>
</comment>
<organism evidence="14 15">
    <name type="scientific">Pichia sorbitophila (strain ATCC MYA-4447 / BCRC 22081 / CBS 7064 / NBRC 10061 / NRRL Y-12695)</name>
    <name type="common">Hybrid yeast</name>
    <dbReference type="NCBI Taxonomy" id="559304"/>
    <lineage>
        <taxon>Eukaryota</taxon>
        <taxon>Fungi</taxon>
        <taxon>Dikarya</taxon>
        <taxon>Ascomycota</taxon>
        <taxon>Saccharomycotina</taxon>
        <taxon>Pichiomycetes</taxon>
        <taxon>Debaryomycetaceae</taxon>
        <taxon>Millerozyma</taxon>
    </lineage>
</organism>
<keyword evidence="15" id="KW-1185">Reference proteome</keyword>
<evidence type="ECO:0000259" key="10">
    <source>
        <dbReference type="Pfam" id="PF09197"/>
    </source>
</evidence>
<feature type="domain" description="BRCT" evidence="12">
    <location>
        <begin position="41"/>
        <end position="106"/>
    </location>
</feature>
<dbReference type="Proteomes" id="UP000005222">
    <property type="component" value="Chromosome H"/>
</dbReference>
<dbReference type="HOGENOM" id="CLU_507258_0_0_1"/>
<comment type="subcellular location">
    <subcellularLocation>
        <location evidence="8">Nucleus</location>
    </subcellularLocation>
    <subcellularLocation>
        <location evidence="8">Chromosome</location>
        <location evidence="8">Telomere</location>
    </subcellularLocation>
</comment>
<keyword evidence="4" id="KW-0805">Transcription regulation</keyword>
<dbReference type="Proteomes" id="UP000005222">
    <property type="component" value="Chromosome G"/>
</dbReference>
<evidence type="ECO:0000256" key="9">
    <source>
        <dbReference type="SAM" id="MobiDB-lite"/>
    </source>
</evidence>
<dbReference type="Pfam" id="PF16589">
    <property type="entry name" value="BRCT_2"/>
    <property type="match status" value="1"/>
</dbReference>
<dbReference type="FunCoup" id="G8YI96">
    <property type="interactions" value="2708"/>
</dbReference>
<dbReference type="GO" id="GO:0042162">
    <property type="term" value="F:telomeric DNA binding"/>
    <property type="evidence" value="ECO:0007669"/>
    <property type="project" value="TreeGrafter"/>
</dbReference>
<keyword evidence="3 8" id="KW-0779">Telomere</keyword>
<evidence type="ECO:0000313" key="15">
    <source>
        <dbReference type="Proteomes" id="UP000005222"/>
    </source>
</evidence>
<protein>
    <recommendedName>
        <fullName evidence="8">DNA-binding protein RAP1</fullName>
    </recommendedName>
</protein>
<dbReference type="GO" id="GO:0010833">
    <property type="term" value="P:telomere maintenance via telomere lengthening"/>
    <property type="evidence" value="ECO:0007669"/>
    <property type="project" value="UniProtKB-UniRule"/>
</dbReference>
<evidence type="ECO:0000259" key="12">
    <source>
        <dbReference type="Pfam" id="PF16589"/>
    </source>
</evidence>
<feature type="region of interest" description="Disordered" evidence="9">
    <location>
        <begin position="390"/>
        <end position="442"/>
    </location>
</feature>
<dbReference type="Pfam" id="PF11626">
    <property type="entry name" value="Rap1_C"/>
    <property type="match status" value="1"/>
</dbReference>
<evidence type="ECO:0000256" key="3">
    <source>
        <dbReference type="ARBA" id="ARBA00022895"/>
    </source>
</evidence>
<dbReference type="GO" id="GO:0031848">
    <property type="term" value="P:protection from non-homologous end joining at telomere"/>
    <property type="evidence" value="ECO:0007669"/>
    <property type="project" value="TreeGrafter"/>
</dbReference>
<comment type="function">
    <text evidence="8">Involved in the regulation of telomere length, clustering and has a specific role in telomere position effect (TPE).</text>
</comment>
<feature type="compositionally biased region" description="Polar residues" evidence="9">
    <location>
        <begin position="426"/>
        <end position="442"/>
    </location>
</feature>
<evidence type="ECO:0000256" key="5">
    <source>
        <dbReference type="ARBA" id="ARBA00023159"/>
    </source>
</evidence>
<dbReference type="eggNOG" id="ENOG502S85C">
    <property type="taxonomic scope" value="Eukaryota"/>
</dbReference>
<sequence>MSLDSAVLTKDVMSSGVPQSGVVSNHELGTDRKKSIFVFDKDDPMKFYIAPDEAERETYKSKIVECGGDVVDYLDNNTGVVWLSSVNRRGNITFDFRFVDDSIENLGPVDLTQYRNGSTSTEVATTNEPQPLTINFADYFRRSGKRQKYTFSDEQDEYILKHVRLNPRLRTSHSFFTDLAKHPALKGHTGESIRSRYRSRLEPKLNYVYKSAEDGTLIRDARGKLVRESLENMPKTIRSRFTAVEDYILCKKIVEHCRTKFNEDSNANAGERSGDGNRKDFDPYGDLTVPLPFFTSLTNEYPSRTFHSWRDRYRKFVRQYGAQRYIDYYNSCVREGREPEIISNLPRSHTSYASSMKNLIGSAYQNDSENQGYHLEDDTALDEEIGEVKSSNIDDALQDKPSIAGKDTAETQKGRNYGRRGKREINTGSPTTAGKPRFSSQPSEDDLVIDICYVPSKVSYEDLFNDNFYKIQPEQVISEVEKILNESQDHDLQYLFGAFSDIGITDVFTAHILMCTCADIPRILLFINKFLNMLPYVKEDEISNALNIEGSNGLWTAEYDRLLLDGSDSGMKTIRQVHDEESIYNRKKFLEKLSEL</sequence>
<dbReference type="OrthoDB" id="435460at2759"/>
<dbReference type="InterPro" id="IPR039595">
    <property type="entry name" value="TE2IP/Rap1"/>
</dbReference>
<dbReference type="Pfam" id="PF09197">
    <property type="entry name" value="Rap1-DNA-bind"/>
    <property type="match status" value="1"/>
</dbReference>